<accession>A0A931B624</accession>
<comment type="caution">
    <text evidence="1">The sequence shown here is derived from an EMBL/GenBank/DDBJ whole genome shotgun (WGS) entry which is preliminary data.</text>
</comment>
<proteinExistence type="predicted"/>
<evidence type="ECO:0000313" key="1">
    <source>
        <dbReference type="EMBL" id="MBF9071890.1"/>
    </source>
</evidence>
<evidence type="ECO:0000313" key="2">
    <source>
        <dbReference type="Proteomes" id="UP000657385"/>
    </source>
</evidence>
<name>A0A931B624_9ACTN</name>
<gene>
    <name evidence="1" type="ORF">I2501_28085</name>
</gene>
<keyword evidence="2" id="KW-1185">Reference proteome</keyword>
<dbReference type="Proteomes" id="UP000657385">
    <property type="component" value="Unassembled WGS sequence"/>
</dbReference>
<sequence>MYDLGFEHALRSSVAPEGDRHHHARSWRIGSVVLRSSIAAKGDVTAWSLGRQYRTLLLRSSGNLEGDRYAA</sequence>
<reference evidence="1" key="1">
    <citation type="submission" date="2020-11" db="EMBL/GenBank/DDBJ databases">
        <title>Isolation and identification of active actinomycetes.</title>
        <authorList>
            <person name="Yu B."/>
        </authorList>
    </citation>
    <scope>NUCLEOTIDE SEQUENCE</scope>
    <source>
        <strain evidence="1">NEAU-YB345</strain>
    </source>
</reference>
<dbReference type="AlphaFoldDB" id="A0A931B624"/>
<dbReference type="RefSeq" id="WP_196197045.1">
    <property type="nucleotide sequence ID" value="NZ_JADPRT010000013.1"/>
</dbReference>
<organism evidence="1 2">
    <name type="scientific">Streptacidiphilus fuscans</name>
    <dbReference type="NCBI Taxonomy" id="2789292"/>
    <lineage>
        <taxon>Bacteria</taxon>
        <taxon>Bacillati</taxon>
        <taxon>Actinomycetota</taxon>
        <taxon>Actinomycetes</taxon>
        <taxon>Kitasatosporales</taxon>
        <taxon>Streptomycetaceae</taxon>
        <taxon>Streptacidiphilus</taxon>
    </lineage>
</organism>
<dbReference type="EMBL" id="JADPRT010000013">
    <property type="protein sequence ID" value="MBF9071890.1"/>
    <property type="molecule type" value="Genomic_DNA"/>
</dbReference>
<protein>
    <submittedName>
        <fullName evidence="1">Uncharacterized protein</fullName>
    </submittedName>
</protein>